<protein>
    <submittedName>
        <fullName evidence="2">NAD-dependent epimerase/dehydratase</fullName>
    </submittedName>
</protein>
<dbReference type="GeneID" id="81459570"/>
<reference evidence="2" key="1">
    <citation type="submission" date="2022-12" db="EMBL/GenBank/DDBJ databases">
        <authorList>
            <person name="Petersen C."/>
        </authorList>
    </citation>
    <scope>NUCLEOTIDE SEQUENCE</scope>
    <source>
        <strain evidence="2">IBT 3081</strain>
    </source>
</reference>
<dbReference type="OrthoDB" id="331544at2759"/>
<dbReference type="SUPFAM" id="SSF51735">
    <property type="entry name" value="NAD(P)-binding Rossmann-fold domains"/>
    <property type="match status" value="1"/>
</dbReference>
<dbReference type="EMBL" id="JAPZBT010000001">
    <property type="protein sequence ID" value="KAJ5384746.1"/>
    <property type="molecule type" value="Genomic_DNA"/>
</dbReference>
<proteinExistence type="predicted"/>
<dbReference type="Pfam" id="PF01370">
    <property type="entry name" value="Epimerase"/>
    <property type="match status" value="1"/>
</dbReference>
<evidence type="ECO:0000313" key="2">
    <source>
        <dbReference type="EMBL" id="KAJ5384746.1"/>
    </source>
</evidence>
<accession>A0A9W9VLK2</accession>
<dbReference type="InterPro" id="IPR001509">
    <property type="entry name" value="Epimerase_deHydtase"/>
</dbReference>
<organism evidence="2 3">
    <name type="scientific">Penicillium concentricum</name>
    <dbReference type="NCBI Taxonomy" id="293559"/>
    <lineage>
        <taxon>Eukaryota</taxon>
        <taxon>Fungi</taxon>
        <taxon>Dikarya</taxon>
        <taxon>Ascomycota</taxon>
        <taxon>Pezizomycotina</taxon>
        <taxon>Eurotiomycetes</taxon>
        <taxon>Eurotiomycetidae</taxon>
        <taxon>Eurotiales</taxon>
        <taxon>Aspergillaceae</taxon>
        <taxon>Penicillium</taxon>
    </lineage>
</organism>
<feature type="domain" description="NAD-dependent epimerase/dehydratase" evidence="1">
    <location>
        <begin position="2"/>
        <end position="37"/>
    </location>
</feature>
<evidence type="ECO:0000313" key="3">
    <source>
        <dbReference type="Proteomes" id="UP001147752"/>
    </source>
</evidence>
<comment type="caution">
    <text evidence="2">The sequence shown here is derived from an EMBL/GenBank/DDBJ whole genome shotgun (WGS) entry which is preliminary data.</text>
</comment>
<dbReference type="Proteomes" id="UP001147752">
    <property type="component" value="Unassembled WGS sequence"/>
</dbReference>
<dbReference type="Gene3D" id="3.40.50.720">
    <property type="entry name" value="NAD(P)-binding Rossmann-like Domain"/>
    <property type="match status" value="1"/>
</dbReference>
<dbReference type="InterPro" id="IPR036291">
    <property type="entry name" value="NAD(P)-bd_dom_sf"/>
</dbReference>
<keyword evidence="3" id="KW-1185">Reference proteome</keyword>
<reference evidence="2" key="2">
    <citation type="journal article" date="2023" name="IMA Fungus">
        <title>Comparative genomic study of the Penicillium genus elucidates a diverse pangenome and 15 lateral gene transfer events.</title>
        <authorList>
            <person name="Petersen C."/>
            <person name="Sorensen T."/>
            <person name="Nielsen M.R."/>
            <person name="Sondergaard T.E."/>
            <person name="Sorensen J.L."/>
            <person name="Fitzpatrick D.A."/>
            <person name="Frisvad J.C."/>
            <person name="Nielsen K.L."/>
        </authorList>
    </citation>
    <scope>NUCLEOTIDE SEQUENCE</scope>
    <source>
        <strain evidence="2">IBT 3081</strain>
    </source>
</reference>
<dbReference type="AlphaFoldDB" id="A0A9W9VLK2"/>
<name>A0A9W9VLK2_9EURO</name>
<sequence>MLDANFTYSRDLFQGCKSQDVRFIYASSAAVYGNKPTFTGGTPSELLWTSMDTQRRCSMAACGCEKYSLKYTIAAGERLVVVLIHRPPGLPFSENTTLGSSLAKSDSTICDPVIANDCEFM</sequence>
<dbReference type="RefSeq" id="XP_056584522.1">
    <property type="nucleotide sequence ID" value="XM_056720387.1"/>
</dbReference>
<evidence type="ECO:0000259" key="1">
    <source>
        <dbReference type="Pfam" id="PF01370"/>
    </source>
</evidence>
<gene>
    <name evidence="2" type="ORF">N7517_002657</name>
</gene>